<evidence type="ECO:0000313" key="3">
    <source>
        <dbReference type="EMBL" id="MBD7961234.1"/>
    </source>
</evidence>
<reference evidence="3 4" key="1">
    <citation type="submission" date="2020-08" db="EMBL/GenBank/DDBJ databases">
        <title>A Genomic Blueprint of the Chicken Gut Microbiome.</title>
        <authorList>
            <person name="Gilroy R."/>
            <person name="Ravi A."/>
            <person name="Getino M."/>
            <person name="Pursley I."/>
            <person name="Horton D.L."/>
            <person name="Alikhan N.-F."/>
            <person name="Baker D."/>
            <person name="Gharbi K."/>
            <person name="Hall N."/>
            <person name="Watson M."/>
            <person name="Adriaenssens E.M."/>
            <person name="Foster-Nyarko E."/>
            <person name="Jarju S."/>
            <person name="Secka A."/>
            <person name="Antonio M."/>
            <person name="Oren A."/>
            <person name="Chaudhuri R."/>
            <person name="La Ragione R.M."/>
            <person name="Hildebrand F."/>
            <person name="Pallen M.J."/>
        </authorList>
    </citation>
    <scope>NUCLEOTIDE SEQUENCE [LARGE SCALE GENOMIC DNA]</scope>
    <source>
        <strain evidence="3 4">Sa2CVA6</strain>
    </source>
</reference>
<evidence type="ECO:0000313" key="4">
    <source>
        <dbReference type="Proteomes" id="UP000634919"/>
    </source>
</evidence>
<dbReference type="EMBL" id="JACSQK010000005">
    <property type="protein sequence ID" value="MBD7961234.1"/>
    <property type="molecule type" value="Genomic_DNA"/>
</dbReference>
<name>A0ABR8SD06_9BURK</name>
<accession>A0ABR8SD06</accession>
<proteinExistence type="predicted"/>
<evidence type="ECO:0000256" key="2">
    <source>
        <dbReference type="SAM" id="Phobius"/>
    </source>
</evidence>
<keyword evidence="2" id="KW-0812">Transmembrane</keyword>
<protein>
    <recommendedName>
        <fullName evidence="5">TspB protein</fullName>
    </recommendedName>
</protein>
<gene>
    <name evidence="3" type="ORF">H9646_12125</name>
</gene>
<keyword evidence="2" id="KW-0472">Membrane</keyword>
<dbReference type="Proteomes" id="UP000634919">
    <property type="component" value="Unassembled WGS sequence"/>
</dbReference>
<evidence type="ECO:0008006" key="5">
    <source>
        <dbReference type="Google" id="ProtNLM"/>
    </source>
</evidence>
<feature type="compositionally biased region" description="Low complexity" evidence="1">
    <location>
        <begin position="326"/>
        <end position="357"/>
    </location>
</feature>
<organism evidence="3 4">
    <name type="scientific">Comamonas avium</name>
    <dbReference type="NCBI Taxonomy" id="2762231"/>
    <lineage>
        <taxon>Bacteria</taxon>
        <taxon>Pseudomonadati</taxon>
        <taxon>Pseudomonadota</taxon>
        <taxon>Betaproteobacteria</taxon>
        <taxon>Burkholderiales</taxon>
        <taxon>Comamonadaceae</taxon>
        <taxon>Comamonas</taxon>
    </lineage>
</organism>
<feature type="region of interest" description="Disordered" evidence="1">
    <location>
        <begin position="266"/>
        <end position="375"/>
    </location>
</feature>
<evidence type="ECO:0000256" key="1">
    <source>
        <dbReference type="SAM" id="MobiDB-lite"/>
    </source>
</evidence>
<feature type="transmembrane region" description="Helical" evidence="2">
    <location>
        <begin position="439"/>
        <end position="460"/>
    </location>
</feature>
<sequence>MVTTGDLPYQHKGGAGAKVTISTGIDKVKVAAAAAAATASAAAMQVKPGNPYVQVGALACVVFCVPVAEVLLNWGIDKFYANDDGTLAAVVPDPNSNIETSTGSLYYLRDRPHITGRTIAGLTSATAAACLSWMPDTNSWRYKGCTPGTPFQNYVSINVMAQAKGGDGVWRDNVSPSNYPWAQKPDTCPVGSPVVNGVCNGSAPEIKKPLGDFFKENIVDKPWGADAAVVASVVIASSIYQSGDNVFTDGTSNTITGPDLVPTGTVQTHSPVNVLPGTTTPAPPGHTGPTDSGTQTTTSTTTATNTFNPGTSGTGSGSGSSGSGSGPSMTTGTKTETKTSITNNITNNTSTSVTTNIETKDDAPKEEEKDLCEKNPDSLACAEADTPDGEIPETQIELSYEYESLFGNGSCPTVDAVPFFGQNVQVVDMPKICQQTTDYIQPFVLVSAALIAMAIFAGGIRS</sequence>
<comment type="caution">
    <text evidence="3">The sequence shown here is derived from an EMBL/GenBank/DDBJ whole genome shotgun (WGS) entry which is preliminary data.</text>
</comment>
<keyword evidence="2" id="KW-1133">Transmembrane helix</keyword>
<dbReference type="RefSeq" id="WP_191723615.1">
    <property type="nucleotide sequence ID" value="NZ_JACSQK010000005.1"/>
</dbReference>
<feature type="compositionally biased region" description="Low complexity" evidence="1">
    <location>
        <begin position="287"/>
        <end position="311"/>
    </location>
</feature>
<feature type="compositionally biased region" description="Gly residues" evidence="1">
    <location>
        <begin position="312"/>
        <end position="325"/>
    </location>
</feature>
<feature type="compositionally biased region" description="Basic and acidic residues" evidence="1">
    <location>
        <begin position="358"/>
        <end position="375"/>
    </location>
</feature>
<keyword evidence="4" id="KW-1185">Reference proteome</keyword>